<evidence type="ECO:0000313" key="7">
    <source>
        <dbReference type="EMBL" id="KAF7268004.1"/>
    </source>
</evidence>
<protein>
    <recommendedName>
        <fullName evidence="6">TRUD domain-containing protein</fullName>
    </recommendedName>
</protein>
<keyword evidence="8" id="KW-1185">Reference proteome</keyword>
<dbReference type="InterPro" id="IPR020103">
    <property type="entry name" value="PsdUridine_synth_cat_dom_sf"/>
</dbReference>
<dbReference type="GO" id="GO:0009982">
    <property type="term" value="F:pseudouridine synthase activity"/>
    <property type="evidence" value="ECO:0007669"/>
    <property type="project" value="InterPro"/>
</dbReference>
<dbReference type="CDD" id="cd02576">
    <property type="entry name" value="PseudoU_synth_ScPUS7"/>
    <property type="match status" value="1"/>
</dbReference>
<dbReference type="NCBIfam" id="TIGR00094">
    <property type="entry name" value="tRNA_TruD_broad"/>
    <property type="match status" value="1"/>
</dbReference>
<dbReference type="GO" id="GO:0003723">
    <property type="term" value="F:RNA binding"/>
    <property type="evidence" value="ECO:0007669"/>
    <property type="project" value="InterPro"/>
</dbReference>
<feature type="compositionally biased region" description="Basic and acidic residues" evidence="5">
    <location>
        <begin position="20"/>
        <end position="38"/>
    </location>
</feature>
<comment type="catalytic activity">
    <reaction evidence="4">
        <text>a uridine in tRNA = a pseudouridine in tRNA</text>
        <dbReference type="Rhea" id="RHEA:54572"/>
        <dbReference type="Rhea" id="RHEA-COMP:13339"/>
        <dbReference type="Rhea" id="RHEA-COMP:13934"/>
        <dbReference type="ChEBI" id="CHEBI:65314"/>
        <dbReference type="ChEBI" id="CHEBI:65315"/>
    </reaction>
</comment>
<dbReference type="AlphaFoldDB" id="A0A834M7M6"/>
<accession>A0A834M7M6</accession>
<dbReference type="Gene3D" id="3.30.2350.20">
    <property type="entry name" value="TruD, catalytic domain"/>
    <property type="match status" value="2"/>
</dbReference>
<dbReference type="GO" id="GO:0008033">
    <property type="term" value="P:tRNA processing"/>
    <property type="evidence" value="ECO:0007669"/>
    <property type="project" value="UniProtKB-KW"/>
</dbReference>
<dbReference type="GO" id="GO:0001522">
    <property type="term" value="P:pseudouridine synthesis"/>
    <property type="evidence" value="ECO:0007669"/>
    <property type="project" value="InterPro"/>
</dbReference>
<keyword evidence="3" id="KW-0413">Isomerase</keyword>
<evidence type="ECO:0000256" key="4">
    <source>
        <dbReference type="ARBA" id="ARBA00036943"/>
    </source>
</evidence>
<dbReference type="InterPro" id="IPR011760">
    <property type="entry name" value="PsdUridine_synth_TruD_insert"/>
</dbReference>
<feature type="compositionally biased region" description="Basic residues" evidence="5">
    <location>
        <begin position="1"/>
        <end position="13"/>
    </location>
</feature>
<dbReference type="PANTHER" id="PTHR13326:SF31">
    <property type="entry name" value="PSEUDOURIDYLATE SYNTHASE 7 HOMOLOG"/>
    <property type="match status" value="1"/>
</dbReference>
<sequence length="704" mass="80941">MSRFNKRNNKRGFNRGPKFFNRDVKPKRGKQEYRHKDQLTEEEVGISEYISDLEGYEGIIKARFSDFQVSEINLEGKMAKLTDTTIPKDFCVKLQKFSPKDTEKSPAENIPQEIWEAVKKLAESSQGEPIILNAENFTKDDRRTIHECIKSYFGQKIIPSTITKDEKTVIEFKRLTKDEKPRFQWPSGVCEYVYFIVYKEMMDTMEASLKISQALRMPNKITYAGVKDRRAKTSQWFCIQKVQPYKLLNVARHVRNLKIGNLEFKDKSLSIGDLKGNRFRIALRNVKADDDLIMKSVEQIKNNGFINYYGLQRFGNEKEVPTFLIGIKLLLGQWKEAIDQILKVKSGDDPELDITKAKQKYADTGDAAAALKLCENSQEYLEFKLLQGLVKSGKNNYVTALENIPRNTRLMYTHAFQSLIWNKIASRRLKEFGMKPVEGDLVYVDSSLEETILDNNEDLDTDETTKETDKEGTKPTVKALTANELGDYSIYDILLPLPGYNVIYPEYLKQYYKEAIEEHGLQLEMPKQSVKTYNLSGTYRKLLGKPEDLESKIMYYNDPTDNLILSDLDELKKIKEPESVENGKYKAVILSFTLKASSYATMVLREILKCNTSSSKQAELNNYGEVKTEPKVIVDSIKDDTQVVEEHVQTIPGSLLNDKKRYEDFKNNLFKNLIDNGSKEASSKRNLDCDGVDDNSMNKKSKTD</sequence>
<evidence type="ECO:0000259" key="6">
    <source>
        <dbReference type="PROSITE" id="PS50984"/>
    </source>
</evidence>
<evidence type="ECO:0000256" key="3">
    <source>
        <dbReference type="ARBA" id="ARBA00023235"/>
    </source>
</evidence>
<comment type="similarity">
    <text evidence="1">Belongs to the pseudouridine synthase TruD family.</text>
</comment>
<feature type="compositionally biased region" description="Basic and acidic residues" evidence="5">
    <location>
        <begin position="679"/>
        <end position="688"/>
    </location>
</feature>
<dbReference type="OrthoDB" id="447290at2759"/>
<name>A0A834M7M6_RHYFE</name>
<evidence type="ECO:0000256" key="2">
    <source>
        <dbReference type="ARBA" id="ARBA00022694"/>
    </source>
</evidence>
<dbReference type="EMBL" id="JAACXV010014355">
    <property type="protein sequence ID" value="KAF7268004.1"/>
    <property type="molecule type" value="Genomic_DNA"/>
</dbReference>
<dbReference type="InterPro" id="IPR001656">
    <property type="entry name" value="PsdUridine_synth_TruD"/>
</dbReference>
<evidence type="ECO:0000256" key="1">
    <source>
        <dbReference type="ARBA" id="ARBA00007953"/>
    </source>
</evidence>
<feature type="region of interest" description="Disordered" evidence="5">
    <location>
        <begin position="679"/>
        <end position="704"/>
    </location>
</feature>
<comment type="caution">
    <text evidence="7">The sequence shown here is derived from an EMBL/GenBank/DDBJ whole genome shotgun (WGS) entry which is preliminary data.</text>
</comment>
<evidence type="ECO:0000256" key="5">
    <source>
        <dbReference type="SAM" id="MobiDB-lite"/>
    </source>
</evidence>
<dbReference type="SUPFAM" id="SSF55120">
    <property type="entry name" value="Pseudouridine synthase"/>
    <property type="match status" value="1"/>
</dbReference>
<proteinExistence type="inferred from homology"/>
<keyword evidence="2" id="KW-0819">tRNA processing</keyword>
<feature type="domain" description="TRUD" evidence="6">
    <location>
        <begin position="304"/>
        <end position="545"/>
    </location>
</feature>
<dbReference type="GO" id="GO:0005634">
    <property type="term" value="C:nucleus"/>
    <property type="evidence" value="ECO:0007669"/>
    <property type="project" value="TreeGrafter"/>
</dbReference>
<evidence type="ECO:0000313" key="8">
    <source>
        <dbReference type="Proteomes" id="UP000625711"/>
    </source>
</evidence>
<dbReference type="PIRSF" id="PIRSF037016">
    <property type="entry name" value="Pseudouridin_synth_euk_prd"/>
    <property type="match status" value="1"/>
</dbReference>
<dbReference type="Proteomes" id="UP000625711">
    <property type="component" value="Unassembled WGS sequence"/>
</dbReference>
<gene>
    <name evidence="7" type="ORF">GWI33_018805</name>
</gene>
<feature type="region of interest" description="Disordered" evidence="5">
    <location>
        <begin position="1"/>
        <end position="38"/>
    </location>
</feature>
<dbReference type="PROSITE" id="PS50984">
    <property type="entry name" value="TRUD"/>
    <property type="match status" value="1"/>
</dbReference>
<dbReference type="Pfam" id="PF01142">
    <property type="entry name" value="TruD"/>
    <property type="match status" value="1"/>
</dbReference>
<organism evidence="7 8">
    <name type="scientific">Rhynchophorus ferrugineus</name>
    <name type="common">Red palm weevil</name>
    <name type="synonym">Curculio ferrugineus</name>
    <dbReference type="NCBI Taxonomy" id="354439"/>
    <lineage>
        <taxon>Eukaryota</taxon>
        <taxon>Metazoa</taxon>
        <taxon>Ecdysozoa</taxon>
        <taxon>Arthropoda</taxon>
        <taxon>Hexapoda</taxon>
        <taxon>Insecta</taxon>
        <taxon>Pterygota</taxon>
        <taxon>Neoptera</taxon>
        <taxon>Endopterygota</taxon>
        <taxon>Coleoptera</taxon>
        <taxon>Polyphaga</taxon>
        <taxon>Cucujiformia</taxon>
        <taxon>Curculionidae</taxon>
        <taxon>Dryophthorinae</taxon>
        <taxon>Rhynchophorus</taxon>
    </lineage>
</organism>
<dbReference type="InterPro" id="IPR042214">
    <property type="entry name" value="TruD_catalytic"/>
</dbReference>
<dbReference type="PANTHER" id="PTHR13326">
    <property type="entry name" value="TRNA PSEUDOURIDINE SYNTHASE D"/>
    <property type="match status" value="1"/>
</dbReference>
<reference evidence="7" key="1">
    <citation type="submission" date="2020-08" db="EMBL/GenBank/DDBJ databases">
        <title>Genome sequencing and assembly of the red palm weevil Rhynchophorus ferrugineus.</title>
        <authorList>
            <person name="Dias G.B."/>
            <person name="Bergman C.M."/>
            <person name="Manee M."/>
        </authorList>
    </citation>
    <scope>NUCLEOTIDE SEQUENCE</scope>
    <source>
        <strain evidence="7">AA-2017</strain>
        <tissue evidence="7">Whole larva</tissue>
    </source>
</reference>